<keyword evidence="16" id="KW-1185">Reference proteome</keyword>
<dbReference type="SMART" id="SM00673">
    <property type="entry name" value="CARP"/>
    <property type="match status" value="2"/>
</dbReference>
<accession>A0ABY7E0M2</accession>
<dbReference type="PROSITE" id="PS51329">
    <property type="entry name" value="C_CAP_COFACTOR_C"/>
    <property type="match status" value="1"/>
</dbReference>
<evidence type="ECO:0000256" key="5">
    <source>
        <dbReference type="ARBA" id="ARBA00022475"/>
    </source>
</evidence>
<evidence type="ECO:0000256" key="10">
    <source>
        <dbReference type="ARBA" id="ARBA00023139"/>
    </source>
</evidence>
<keyword evidence="8 12" id="KW-0342">GTP-binding</keyword>
<evidence type="ECO:0000256" key="6">
    <source>
        <dbReference type="ARBA" id="ARBA00022707"/>
    </source>
</evidence>
<dbReference type="Proteomes" id="UP001164746">
    <property type="component" value="Chromosome 4"/>
</dbReference>
<keyword evidence="10" id="KW-0564">Palmitate</keyword>
<dbReference type="InterPro" id="IPR036850">
    <property type="entry name" value="NDK-like_dom_sf"/>
</dbReference>
<evidence type="ECO:0000256" key="1">
    <source>
        <dbReference type="ARBA" id="ARBA00004342"/>
    </source>
</evidence>
<dbReference type="Pfam" id="PF07986">
    <property type="entry name" value="TBCC"/>
    <property type="match status" value="1"/>
</dbReference>
<evidence type="ECO:0000256" key="7">
    <source>
        <dbReference type="ARBA" id="ARBA00022741"/>
    </source>
</evidence>
<proteinExistence type="inferred from homology"/>
<evidence type="ECO:0000256" key="9">
    <source>
        <dbReference type="ARBA" id="ARBA00023136"/>
    </source>
</evidence>
<keyword evidence="6" id="KW-0519">Myristate</keyword>
<evidence type="ECO:0000256" key="2">
    <source>
        <dbReference type="ARBA" id="ARBA00008848"/>
    </source>
</evidence>
<dbReference type="InterPro" id="IPR039093">
    <property type="entry name" value="XRP2"/>
</dbReference>
<name>A0ABY7E0M2_MYAAR</name>
<feature type="region of interest" description="Disordered" evidence="13">
    <location>
        <begin position="1"/>
        <end position="22"/>
    </location>
</feature>
<evidence type="ECO:0000313" key="15">
    <source>
        <dbReference type="EMBL" id="WAR03528.1"/>
    </source>
</evidence>
<gene>
    <name evidence="15" type="ORF">MAR_010086</name>
</gene>
<keyword evidence="7 12" id="KW-0547">Nucleotide-binding</keyword>
<protein>
    <recommendedName>
        <fullName evidence="3 12">Protein XRP2</fullName>
    </recommendedName>
</protein>
<evidence type="ECO:0000256" key="11">
    <source>
        <dbReference type="ARBA" id="ARBA00023288"/>
    </source>
</evidence>
<dbReference type="InterPro" id="IPR016098">
    <property type="entry name" value="CAP/MinC_C"/>
</dbReference>
<keyword evidence="11" id="KW-0449">Lipoprotein</keyword>
<dbReference type="InterPro" id="IPR012945">
    <property type="entry name" value="Tubulin-bd_cofactor_C_dom"/>
</dbReference>
<dbReference type="InterPro" id="IPR006599">
    <property type="entry name" value="CARP_motif"/>
</dbReference>
<dbReference type="EMBL" id="CP111015">
    <property type="protein sequence ID" value="WAR03528.1"/>
    <property type="molecule type" value="Genomic_DNA"/>
</dbReference>
<feature type="domain" description="C-CAP/cofactor C-like" evidence="14">
    <location>
        <begin position="41"/>
        <end position="191"/>
    </location>
</feature>
<evidence type="ECO:0000259" key="14">
    <source>
        <dbReference type="PROSITE" id="PS51329"/>
    </source>
</evidence>
<evidence type="ECO:0000256" key="8">
    <source>
        <dbReference type="ARBA" id="ARBA00023134"/>
    </source>
</evidence>
<dbReference type="Gene3D" id="2.160.20.70">
    <property type="match status" value="1"/>
</dbReference>
<comment type="function">
    <text evidence="12">Acts as a GTPase-activating protein (GAP) for tubulin in concert with tubulin-specific chaperone C, but does not enhance tubulin heterodimerization.</text>
</comment>
<evidence type="ECO:0000313" key="16">
    <source>
        <dbReference type="Proteomes" id="UP001164746"/>
    </source>
</evidence>
<comment type="similarity">
    <text evidence="2 12">Belongs to the TBCC family.</text>
</comment>
<keyword evidence="5" id="KW-1003">Cell membrane</keyword>
<dbReference type="InterPro" id="IPR017901">
    <property type="entry name" value="C-CAP_CF_C-like"/>
</dbReference>
<dbReference type="PIRSF" id="PIRSF037947">
    <property type="entry name" value="Protein_XRP2"/>
    <property type="match status" value="1"/>
</dbReference>
<dbReference type="PANTHER" id="PTHR15440">
    <property type="entry name" value="XRP2 PROTEIN"/>
    <property type="match status" value="1"/>
</dbReference>
<reference evidence="15" key="1">
    <citation type="submission" date="2022-11" db="EMBL/GenBank/DDBJ databases">
        <title>Centuries of genome instability and evolution in soft-shell clam transmissible cancer (bioRxiv).</title>
        <authorList>
            <person name="Hart S.F.M."/>
            <person name="Yonemitsu M.A."/>
            <person name="Giersch R.M."/>
            <person name="Beal B.F."/>
            <person name="Arriagada G."/>
            <person name="Davis B.W."/>
            <person name="Ostrander E.A."/>
            <person name="Goff S.P."/>
            <person name="Metzger M.J."/>
        </authorList>
    </citation>
    <scope>NUCLEOTIDE SEQUENCE</scope>
    <source>
        <strain evidence="15">MELC-2E11</strain>
        <tissue evidence="15">Siphon/mantle</tissue>
    </source>
</reference>
<keyword evidence="4 12" id="KW-0343">GTPase activation</keyword>
<dbReference type="Gene3D" id="3.30.70.141">
    <property type="entry name" value="Nucleoside diphosphate kinase-like domain"/>
    <property type="match status" value="1"/>
</dbReference>
<sequence length="364" mass="40819">MEPPDTHKDQHVAQECRDYDGDSDTHNQLLERVQSIHRSSTNSRPKLDPSSYMFDGLKDETVGKLPGALNGIQFIVQNCQNCNIYLFDHTSTVTVDDCTNCTFFIGPIKTSIFIRDCTGCKFVVACQQFRLRDCHKLEAFLCCTTQPIIESSSGVRLACYTYFYPELPGQFKAAGLSVFNNNWSNIHDFTQDATETHYTLLPDSTAVEDVVPLPTTEMFGGMQIDVSREKSVVPNSLGTRRKTSDESCLVVFFYDGSSQDRALTFIEEMRNHQCVLVQTKELKMLPNDAQRVFGSDMYNEAVSRGDVIGLEFNGVDAVQTCQEVVTRLTAGSTGVVFVSQSREAAETQITNYYDFADMQMSIDL</sequence>
<organism evidence="15 16">
    <name type="scientific">Mya arenaria</name>
    <name type="common">Soft-shell clam</name>
    <dbReference type="NCBI Taxonomy" id="6604"/>
    <lineage>
        <taxon>Eukaryota</taxon>
        <taxon>Metazoa</taxon>
        <taxon>Spiralia</taxon>
        <taxon>Lophotrochozoa</taxon>
        <taxon>Mollusca</taxon>
        <taxon>Bivalvia</taxon>
        <taxon>Autobranchia</taxon>
        <taxon>Heteroconchia</taxon>
        <taxon>Euheterodonta</taxon>
        <taxon>Imparidentia</taxon>
        <taxon>Neoheterodontei</taxon>
        <taxon>Myida</taxon>
        <taxon>Myoidea</taxon>
        <taxon>Myidae</taxon>
        <taxon>Mya</taxon>
    </lineage>
</organism>
<evidence type="ECO:0000256" key="12">
    <source>
        <dbReference type="PIRNR" id="PIRNR037947"/>
    </source>
</evidence>
<keyword evidence="9" id="KW-0472">Membrane</keyword>
<evidence type="ECO:0000256" key="3">
    <source>
        <dbReference type="ARBA" id="ARBA00015771"/>
    </source>
</evidence>
<evidence type="ECO:0000256" key="13">
    <source>
        <dbReference type="SAM" id="MobiDB-lite"/>
    </source>
</evidence>
<evidence type="ECO:0000256" key="4">
    <source>
        <dbReference type="ARBA" id="ARBA00022468"/>
    </source>
</evidence>
<dbReference type="PANTHER" id="PTHR15440:SF0">
    <property type="entry name" value="PROTEIN XRP2"/>
    <property type="match status" value="1"/>
</dbReference>
<comment type="subcellular location">
    <subcellularLocation>
        <location evidence="1">Cell membrane</location>
        <topology evidence="1">Lipid-anchor</topology>
        <orientation evidence="1">Cytoplasmic side</orientation>
    </subcellularLocation>
</comment>